<keyword evidence="1" id="KW-0472">Membrane</keyword>
<feature type="transmembrane region" description="Helical" evidence="1">
    <location>
        <begin position="39"/>
        <end position="62"/>
    </location>
</feature>
<reference evidence="2 3" key="1">
    <citation type="journal article" date="2018" name="Microbiome">
        <title>Fine metagenomic profile of the Mediterranean stratified and mixed water columns revealed by assembly and recruitment.</title>
        <authorList>
            <person name="Haro-Moreno J.M."/>
            <person name="Lopez-Perez M."/>
            <person name="De La Torre J.R."/>
            <person name="Picazo A."/>
            <person name="Camacho A."/>
            <person name="Rodriguez-Valera F."/>
        </authorList>
    </citation>
    <scope>NUCLEOTIDE SEQUENCE [LARGE SCALE GENOMIC DNA]</scope>
    <source>
        <strain evidence="2">MED-G50</strain>
    </source>
</reference>
<gene>
    <name evidence="2" type="ORF">DBW64_02645</name>
</gene>
<dbReference type="AlphaFoldDB" id="A0A368EJN4"/>
<dbReference type="InterPro" id="IPR009943">
    <property type="entry name" value="DUF1475"/>
</dbReference>
<sequence length="99" mass="10902">MSQKLKLIVGFALSVFLVACVMAYLAVGLSGFDKVLAEPWGLVTILDLVLGVVCMTAVIFTVESDWKKAAMWSVPIYFFGNIVTAIWILTRLDQITDSK</sequence>
<accession>A0A368EJN4</accession>
<keyword evidence="1" id="KW-0812">Transmembrane</keyword>
<organism evidence="2 3">
    <name type="scientific">PS1 clade bacterium</name>
    <dbReference type="NCBI Taxonomy" id="2175152"/>
    <lineage>
        <taxon>Bacteria</taxon>
        <taxon>Pseudomonadati</taxon>
        <taxon>Pseudomonadota</taxon>
        <taxon>Alphaproteobacteria</taxon>
        <taxon>PS1 clade</taxon>
    </lineage>
</organism>
<protein>
    <submittedName>
        <fullName evidence="2">DUF1475 domain-containing protein</fullName>
    </submittedName>
</protein>
<dbReference type="Pfam" id="PF07343">
    <property type="entry name" value="DUF1475"/>
    <property type="match status" value="1"/>
</dbReference>
<keyword evidence="1" id="KW-1133">Transmembrane helix</keyword>
<feature type="transmembrane region" description="Helical" evidence="1">
    <location>
        <begin position="69"/>
        <end position="89"/>
    </location>
</feature>
<dbReference type="EMBL" id="QOQK01000008">
    <property type="protein sequence ID" value="RCL84757.1"/>
    <property type="molecule type" value="Genomic_DNA"/>
</dbReference>
<comment type="caution">
    <text evidence="2">The sequence shown here is derived from an EMBL/GenBank/DDBJ whole genome shotgun (WGS) entry which is preliminary data.</text>
</comment>
<evidence type="ECO:0000313" key="3">
    <source>
        <dbReference type="Proteomes" id="UP000252289"/>
    </source>
</evidence>
<dbReference type="PROSITE" id="PS51257">
    <property type="entry name" value="PROKAR_LIPOPROTEIN"/>
    <property type="match status" value="1"/>
</dbReference>
<evidence type="ECO:0000256" key="1">
    <source>
        <dbReference type="SAM" id="Phobius"/>
    </source>
</evidence>
<name>A0A368EJN4_9PROT</name>
<evidence type="ECO:0000313" key="2">
    <source>
        <dbReference type="EMBL" id="RCL84757.1"/>
    </source>
</evidence>
<dbReference type="Proteomes" id="UP000252289">
    <property type="component" value="Unassembled WGS sequence"/>
</dbReference>
<feature type="transmembrane region" description="Helical" evidence="1">
    <location>
        <begin position="7"/>
        <end position="27"/>
    </location>
</feature>
<proteinExistence type="predicted"/>